<organism evidence="4 5">
    <name type="scientific">Phaeobacter piscinae</name>
    <dbReference type="NCBI Taxonomy" id="1580596"/>
    <lineage>
        <taxon>Bacteria</taxon>
        <taxon>Pseudomonadati</taxon>
        <taxon>Pseudomonadota</taxon>
        <taxon>Alphaproteobacteria</taxon>
        <taxon>Rhodobacterales</taxon>
        <taxon>Roseobacteraceae</taxon>
        <taxon>Phaeobacter</taxon>
    </lineage>
</organism>
<dbReference type="InterPro" id="IPR002347">
    <property type="entry name" value="SDR_fam"/>
</dbReference>
<dbReference type="RefSeq" id="WP_096870524.1">
    <property type="nucleotide sequence ID" value="NZ_CP010656.1"/>
</dbReference>
<dbReference type="PANTHER" id="PTHR43669:SF12">
    <property type="entry name" value="BLR5618 PROTEIN"/>
    <property type="match status" value="1"/>
</dbReference>
<accession>A0AAN1L9D9</accession>
<dbReference type="InterPro" id="IPR020904">
    <property type="entry name" value="Sc_DH/Rdtase_CS"/>
</dbReference>
<evidence type="ECO:0000256" key="1">
    <source>
        <dbReference type="ARBA" id="ARBA00006484"/>
    </source>
</evidence>
<dbReference type="EMBL" id="CP010767">
    <property type="protein sequence ID" value="ATG42269.1"/>
    <property type="molecule type" value="Genomic_DNA"/>
</dbReference>
<dbReference type="PRINTS" id="PR00081">
    <property type="entry name" value="GDHRDH"/>
</dbReference>
<protein>
    <submittedName>
        <fullName evidence="4">Short chain dehydrogenase / reductase</fullName>
    </submittedName>
</protein>
<sequence length="252" mass="26983">MSAMDETSRRTILITGASSGIGRAVAEVFLEKGWQVGLLARRAEQLEEVAQGRDTAYVLPADVTDPDAVDHAFDCFAKRVGRLDVLFNNAGIFTPSGTIDEIELEDWFAAVNVNLNGMFLAARAAFRQMRRQSPQGGRIINNGSIAAHVPRPGSTPYAATKSAITGLTRSLSLDGRPFQIACGQIDIGNARTPMVEDLSARQIAADPTAAPMETFAVADAAQSVLHMADLPLEANVQFMTVMATTMPYIGRG</sequence>
<name>A0AAN1L9D9_9RHOB</name>
<keyword evidence="2" id="KW-0560">Oxidoreductase</keyword>
<dbReference type="Gene3D" id="3.40.50.720">
    <property type="entry name" value="NAD(P)-binding Rossmann-like Domain"/>
    <property type="match status" value="1"/>
</dbReference>
<dbReference type="GO" id="GO:0016491">
    <property type="term" value="F:oxidoreductase activity"/>
    <property type="evidence" value="ECO:0007669"/>
    <property type="project" value="UniProtKB-KW"/>
</dbReference>
<dbReference type="PRINTS" id="PR00080">
    <property type="entry name" value="SDRFAMILY"/>
</dbReference>
<dbReference type="PROSITE" id="PS00061">
    <property type="entry name" value="ADH_SHORT"/>
    <property type="match status" value="1"/>
</dbReference>
<dbReference type="Proteomes" id="UP000218606">
    <property type="component" value="Chromosome"/>
</dbReference>
<evidence type="ECO:0000256" key="2">
    <source>
        <dbReference type="ARBA" id="ARBA00023002"/>
    </source>
</evidence>
<reference evidence="4 5" key="1">
    <citation type="journal article" date="2017" name="Front. Microbiol.">
        <title>Phaeobacter piscinae sp. nov., a species of the Roseobacter group and potential aquaculture probiont.</title>
        <authorList>
            <person name="Sonnenschein E.C."/>
            <person name="Phippen C.B.W."/>
            <person name="Nielsen K.F."/>
            <person name="Mateiu R.V."/>
            <person name="Melchiorsen J."/>
            <person name="Gram L."/>
            <person name="Overmann J."/>
            <person name="Freese H.M."/>
        </authorList>
    </citation>
    <scope>NUCLEOTIDE SEQUENCE [LARGE SCALE GENOMIC DNA]</scope>
    <source>
        <strain evidence="4 5">P13</strain>
    </source>
</reference>
<dbReference type="AlphaFoldDB" id="A0AAN1L9D9"/>
<comment type="similarity">
    <text evidence="1 3">Belongs to the short-chain dehydrogenases/reductases (SDR) family.</text>
</comment>
<evidence type="ECO:0000256" key="3">
    <source>
        <dbReference type="RuleBase" id="RU000363"/>
    </source>
</evidence>
<evidence type="ECO:0000313" key="5">
    <source>
        <dbReference type="Proteomes" id="UP000218606"/>
    </source>
</evidence>
<dbReference type="PANTHER" id="PTHR43669">
    <property type="entry name" value="5-KETO-D-GLUCONATE 5-REDUCTASE"/>
    <property type="match status" value="1"/>
</dbReference>
<dbReference type="Pfam" id="PF00106">
    <property type="entry name" value="adh_short"/>
    <property type="match status" value="1"/>
</dbReference>
<evidence type="ECO:0000313" key="4">
    <source>
        <dbReference type="EMBL" id="ATG42269.1"/>
    </source>
</evidence>
<dbReference type="SUPFAM" id="SSF51735">
    <property type="entry name" value="NAD(P)-binding Rossmann-fold domains"/>
    <property type="match status" value="1"/>
</dbReference>
<proteinExistence type="inferred from homology"/>
<gene>
    <name evidence="4" type="ORF">PhaeoP13_00303</name>
</gene>
<dbReference type="CDD" id="cd05233">
    <property type="entry name" value="SDR_c"/>
    <property type="match status" value="1"/>
</dbReference>
<dbReference type="InterPro" id="IPR036291">
    <property type="entry name" value="NAD(P)-bd_dom_sf"/>
</dbReference>
<dbReference type="FunFam" id="3.40.50.720:FF:000084">
    <property type="entry name" value="Short-chain dehydrogenase reductase"/>
    <property type="match status" value="1"/>
</dbReference>